<gene>
    <name evidence="1" type="ORF">L2E82_20698</name>
</gene>
<evidence type="ECO:0000313" key="2">
    <source>
        <dbReference type="Proteomes" id="UP001055811"/>
    </source>
</evidence>
<protein>
    <submittedName>
        <fullName evidence="1">Uncharacterized protein</fullName>
    </submittedName>
</protein>
<dbReference type="Proteomes" id="UP001055811">
    <property type="component" value="Linkage Group LG04"/>
</dbReference>
<proteinExistence type="predicted"/>
<organism evidence="1 2">
    <name type="scientific">Cichorium intybus</name>
    <name type="common">Chicory</name>
    <dbReference type="NCBI Taxonomy" id="13427"/>
    <lineage>
        <taxon>Eukaryota</taxon>
        <taxon>Viridiplantae</taxon>
        <taxon>Streptophyta</taxon>
        <taxon>Embryophyta</taxon>
        <taxon>Tracheophyta</taxon>
        <taxon>Spermatophyta</taxon>
        <taxon>Magnoliopsida</taxon>
        <taxon>eudicotyledons</taxon>
        <taxon>Gunneridae</taxon>
        <taxon>Pentapetalae</taxon>
        <taxon>asterids</taxon>
        <taxon>campanulids</taxon>
        <taxon>Asterales</taxon>
        <taxon>Asteraceae</taxon>
        <taxon>Cichorioideae</taxon>
        <taxon>Cichorieae</taxon>
        <taxon>Cichoriinae</taxon>
        <taxon>Cichorium</taxon>
    </lineage>
</organism>
<evidence type="ECO:0000313" key="1">
    <source>
        <dbReference type="EMBL" id="KAI3750074.1"/>
    </source>
</evidence>
<name>A0ACB9DTR1_CICIN</name>
<comment type="caution">
    <text evidence="1">The sequence shown here is derived from an EMBL/GenBank/DDBJ whole genome shotgun (WGS) entry which is preliminary data.</text>
</comment>
<dbReference type="EMBL" id="CM042012">
    <property type="protein sequence ID" value="KAI3750074.1"/>
    <property type="molecule type" value="Genomic_DNA"/>
</dbReference>
<keyword evidence="2" id="KW-1185">Reference proteome</keyword>
<sequence>MFAPPNGVNQWLGIDLPDCPGTESKDAGKSDACAGCPNQEACATAPKGPDLDLVAITERIAMVNHKILVLSGKGDVGKSTFSAQPIQNSREFPRFKSIQNPSHKLFKVDLIFQIIRHLLESSFWCFNGGD</sequence>
<reference evidence="1 2" key="2">
    <citation type="journal article" date="2022" name="Mol. Ecol. Resour.">
        <title>The genomes of chicory, endive, great burdock and yacon provide insights into Asteraceae paleo-polyploidization history and plant inulin production.</title>
        <authorList>
            <person name="Fan W."/>
            <person name="Wang S."/>
            <person name="Wang H."/>
            <person name="Wang A."/>
            <person name="Jiang F."/>
            <person name="Liu H."/>
            <person name="Zhao H."/>
            <person name="Xu D."/>
            <person name="Zhang Y."/>
        </authorList>
    </citation>
    <scope>NUCLEOTIDE SEQUENCE [LARGE SCALE GENOMIC DNA]</scope>
    <source>
        <strain evidence="2">cv. Punajuju</strain>
        <tissue evidence="1">Leaves</tissue>
    </source>
</reference>
<accession>A0ACB9DTR1</accession>
<reference evidence="2" key="1">
    <citation type="journal article" date="2022" name="Mol. Ecol. Resour.">
        <title>The genomes of chicory, endive, great burdock and yacon provide insights into Asteraceae palaeo-polyploidization history and plant inulin production.</title>
        <authorList>
            <person name="Fan W."/>
            <person name="Wang S."/>
            <person name="Wang H."/>
            <person name="Wang A."/>
            <person name="Jiang F."/>
            <person name="Liu H."/>
            <person name="Zhao H."/>
            <person name="Xu D."/>
            <person name="Zhang Y."/>
        </authorList>
    </citation>
    <scope>NUCLEOTIDE SEQUENCE [LARGE SCALE GENOMIC DNA]</scope>
    <source>
        <strain evidence="2">cv. Punajuju</strain>
    </source>
</reference>